<reference evidence="1 2" key="1">
    <citation type="journal article" date="2014" name="Am. J. Bot.">
        <title>Genome assembly and annotation for red clover (Trifolium pratense; Fabaceae).</title>
        <authorList>
            <person name="Istvanek J."/>
            <person name="Jaros M."/>
            <person name="Krenek A."/>
            <person name="Repkova J."/>
        </authorList>
    </citation>
    <scope>NUCLEOTIDE SEQUENCE [LARGE SCALE GENOMIC DNA]</scope>
    <source>
        <strain evidence="2">cv. Tatra</strain>
        <tissue evidence="1">Young leaves</tissue>
    </source>
</reference>
<gene>
    <name evidence="1" type="ORF">L195_g002623</name>
</gene>
<protein>
    <submittedName>
        <fullName evidence="1">Uncharacterized protein</fullName>
    </submittedName>
</protein>
<dbReference type="PANTHER" id="PTHR33432:SF20">
    <property type="entry name" value="PROTEIN EMSY-LIKE 1"/>
    <property type="match status" value="1"/>
</dbReference>
<proteinExistence type="predicted"/>
<dbReference type="InterPro" id="IPR033485">
    <property type="entry name" value="EMSY-LIKE_plant"/>
</dbReference>
<dbReference type="GO" id="GO:0050832">
    <property type="term" value="P:defense response to fungus"/>
    <property type="evidence" value="ECO:0007669"/>
    <property type="project" value="InterPro"/>
</dbReference>
<dbReference type="STRING" id="57577.A0A2K3NT04"/>
<comment type="caution">
    <text evidence="1">The sequence shown here is derived from an EMBL/GenBank/DDBJ whole genome shotgun (WGS) entry which is preliminary data.</text>
</comment>
<feature type="non-terminal residue" evidence="1">
    <location>
        <position position="1"/>
    </location>
</feature>
<organism evidence="1 2">
    <name type="scientific">Trifolium pratense</name>
    <name type="common">Red clover</name>
    <dbReference type="NCBI Taxonomy" id="57577"/>
    <lineage>
        <taxon>Eukaryota</taxon>
        <taxon>Viridiplantae</taxon>
        <taxon>Streptophyta</taxon>
        <taxon>Embryophyta</taxon>
        <taxon>Tracheophyta</taxon>
        <taxon>Spermatophyta</taxon>
        <taxon>Magnoliopsida</taxon>
        <taxon>eudicotyledons</taxon>
        <taxon>Gunneridae</taxon>
        <taxon>Pentapetalae</taxon>
        <taxon>rosids</taxon>
        <taxon>fabids</taxon>
        <taxon>Fabales</taxon>
        <taxon>Fabaceae</taxon>
        <taxon>Papilionoideae</taxon>
        <taxon>50 kb inversion clade</taxon>
        <taxon>NPAAA clade</taxon>
        <taxon>Hologalegina</taxon>
        <taxon>IRL clade</taxon>
        <taxon>Trifolieae</taxon>
        <taxon>Trifolium</taxon>
    </lineage>
</organism>
<dbReference type="Proteomes" id="UP000236291">
    <property type="component" value="Unassembled WGS sequence"/>
</dbReference>
<dbReference type="AlphaFoldDB" id="A0A2K3NT04"/>
<reference evidence="1 2" key="2">
    <citation type="journal article" date="2017" name="Front. Plant Sci.">
        <title>Gene Classification and Mining of Molecular Markers Useful in Red Clover (Trifolium pratense) Breeding.</title>
        <authorList>
            <person name="Istvanek J."/>
            <person name="Dluhosova J."/>
            <person name="Dluhos P."/>
            <person name="Patkova L."/>
            <person name="Nedelnik J."/>
            <person name="Repkova J."/>
        </authorList>
    </citation>
    <scope>NUCLEOTIDE SEQUENCE [LARGE SCALE GENOMIC DNA]</scope>
    <source>
        <strain evidence="2">cv. Tatra</strain>
        <tissue evidence="1">Young leaves</tissue>
    </source>
</reference>
<evidence type="ECO:0000313" key="1">
    <source>
        <dbReference type="EMBL" id="PNY06161.1"/>
    </source>
</evidence>
<name>A0A2K3NT04_TRIPR</name>
<dbReference type="PANTHER" id="PTHR33432">
    <property type="entry name" value="PROTEIN EMSY-LIKE 4"/>
    <property type="match status" value="1"/>
</dbReference>
<dbReference type="EMBL" id="ASHM01001165">
    <property type="protein sequence ID" value="PNY06161.1"/>
    <property type="molecule type" value="Genomic_DNA"/>
</dbReference>
<dbReference type="GO" id="GO:0005634">
    <property type="term" value="C:nucleus"/>
    <property type="evidence" value="ECO:0007669"/>
    <property type="project" value="TreeGrafter"/>
</dbReference>
<sequence>ISPEDIRWEGEDPGILYRGGHSGQGRGANKLFGHGGDTLGAGRGRGHPRFHSRKELVLPQNGIGNRVPDEIELLNTDSLVKEVERVFATSLPDSVELEKAKQMLKEHEQALVDAISRIADASDGESGESIGDNSIKWSRWSSYRFPFCHFYVHYPPDFYL</sequence>
<accession>A0A2K3NT04</accession>
<evidence type="ECO:0000313" key="2">
    <source>
        <dbReference type="Proteomes" id="UP000236291"/>
    </source>
</evidence>